<dbReference type="NCBIfam" id="NF041776">
    <property type="entry name" value="xylosidase_Xyl3A"/>
    <property type="match status" value="1"/>
</dbReference>
<reference evidence="5 6" key="1">
    <citation type="submission" date="2018-02" db="EMBL/GenBank/DDBJ databases">
        <title>Sphingobacterium KA21.</title>
        <authorList>
            <person name="Vasarhelyi B.M."/>
            <person name="Deshmukh S."/>
            <person name="Balint B."/>
            <person name="Kukolya J."/>
        </authorList>
    </citation>
    <scope>NUCLEOTIDE SEQUENCE [LARGE SCALE GENOMIC DNA]</scope>
    <source>
        <strain evidence="5 6">Ka21</strain>
    </source>
</reference>
<dbReference type="PROSITE" id="PS51820">
    <property type="entry name" value="PA14"/>
    <property type="match status" value="1"/>
</dbReference>
<evidence type="ECO:0000313" key="6">
    <source>
        <dbReference type="Proteomes" id="UP000618319"/>
    </source>
</evidence>
<dbReference type="InterPro" id="IPR044993">
    <property type="entry name" value="BXL"/>
</dbReference>
<dbReference type="SMART" id="SM01217">
    <property type="entry name" value="Fn3_like"/>
    <property type="match status" value="1"/>
</dbReference>
<name>A0ABR9T3D8_9SPHI</name>
<dbReference type="SMART" id="SM00758">
    <property type="entry name" value="PA14"/>
    <property type="match status" value="1"/>
</dbReference>
<evidence type="ECO:0000256" key="2">
    <source>
        <dbReference type="ARBA" id="ARBA00022729"/>
    </source>
</evidence>
<keyword evidence="3 5" id="KW-0378">Hydrolase</keyword>
<dbReference type="Proteomes" id="UP000618319">
    <property type="component" value="Unassembled WGS sequence"/>
</dbReference>
<dbReference type="Pfam" id="PF14310">
    <property type="entry name" value="Fn3-like"/>
    <property type="match status" value="1"/>
</dbReference>
<dbReference type="InterPro" id="IPR026891">
    <property type="entry name" value="Fn3-like"/>
</dbReference>
<protein>
    <submittedName>
        <fullName evidence="5">Glycosyl hydrolase</fullName>
    </submittedName>
</protein>
<dbReference type="PRINTS" id="PR00133">
    <property type="entry name" value="GLHYDRLASE3"/>
</dbReference>
<dbReference type="PANTHER" id="PTHR42721">
    <property type="entry name" value="SUGAR HYDROLASE-RELATED"/>
    <property type="match status" value="1"/>
</dbReference>
<evidence type="ECO:0000256" key="1">
    <source>
        <dbReference type="ARBA" id="ARBA00005336"/>
    </source>
</evidence>
<evidence type="ECO:0000259" key="4">
    <source>
        <dbReference type="PROSITE" id="PS51820"/>
    </source>
</evidence>
<dbReference type="InterPro" id="IPR017853">
    <property type="entry name" value="GH"/>
</dbReference>
<proteinExistence type="inferred from homology"/>
<dbReference type="Pfam" id="PF07691">
    <property type="entry name" value="PA14"/>
    <property type="match status" value="1"/>
</dbReference>
<dbReference type="Gene3D" id="3.40.50.1700">
    <property type="entry name" value="Glycoside hydrolase family 3 C-terminal domain"/>
    <property type="match status" value="2"/>
</dbReference>
<dbReference type="GO" id="GO:0016787">
    <property type="term" value="F:hydrolase activity"/>
    <property type="evidence" value="ECO:0007669"/>
    <property type="project" value="UniProtKB-KW"/>
</dbReference>
<dbReference type="InterPro" id="IPR011658">
    <property type="entry name" value="PA14_dom"/>
</dbReference>
<dbReference type="Gene3D" id="2.60.40.10">
    <property type="entry name" value="Immunoglobulins"/>
    <property type="match status" value="1"/>
</dbReference>
<dbReference type="SUPFAM" id="SSF56988">
    <property type="entry name" value="Anthrax protective antigen"/>
    <property type="match status" value="1"/>
</dbReference>
<accession>A0ABR9T3D8</accession>
<dbReference type="InterPro" id="IPR002772">
    <property type="entry name" value="Glyco_hydro_3_C"/>
</dbReference>
<comment type="similarity">
    <text evidence="1">Belongs to the glycosyl hydrolase 3 family.</text>
</comment>
<evidence type="ECO:0000256" key="3">
    <source>
        <dbReference type="ARBA" id="ARBA00022801"/>
    </source>
</evidence>
<dbReference type="InterPro" id="IPR001764">
    <property type="entry name" value="Glyco_hydro_3_N"/>
</dbReference>
<dbReference type="Pfam" id="PF00933">
    <property type="entry name" value="Glyco_hydro_3"/>
    <property type="match status" value="1"/>
</dbReference>
<dbReference type="SUPFAM" id="SSF51445">
    <property type="entry name" value="(Trans)glycosidases"/>
    <property type="match status" value="1"/>
</dbReference>
<dbReference type="EMBL" id="PSKQ01000017">
    <property type="protein sequence ID" value="MBE8719800.1"/>
    <property type="molecule type" value="Genomic_DNA"/>
</dbReference>
<dbReference type="Pfam" id="PF01915">
    <property type="entry name" value="Glyco_hydro_3_C"/>
    <property type="match status" value="1"/>
</dbReference>
<keyword evidence="6" id="KW-1185">Reference proteome</keyword>
<comment type="caution">
    <text evidence="5">The sequence shown here is derived from an EMBL/GenBank/DDBJ whole genome shotgun (WGS) entry which is preliminary data.</text>
</comment>
<sequence length="865" mass="95851">MNILTFCLLLLAAPFFSYGQQLPFQNRMLDMEARVADLLKRLTVEEKVGLMQDVSQPVDRLGIKGYNWWNEALHGVARSGQATVFPQPIGMAASFDSDAIFDVFNAVSDEARAKHHQYAAQGSYARYQGLTMWTPTINIFRDPRWGRGIETYGEDPYLTGVLGLAAVKGLQGVSKDGYDKIHACAKHFAVHSGPEWNRHSFNAANIRPRDLYETYLPAFEKLVKEGNVMEVMCAYNRFEGEPCCGSDQLLMQILREKWGFKGVVVADCGAIADFYKENAHKTHPDAITASAKAVLSGTDLDCGSSYKALIDAVKDGHIQEKDIDVSVSRLLLARFRLGEMDSPNDVPWSKISSDVIASESHDSIALEMARKSMTLLQNNNKILPLKRGGLKVAVMGPNAQDSVMQWGNYNGTPKRTITILAGIQQALGKDDELVYEQGSGLVENIIMESAYSQCFSEEGAGFAAHYWNNKERTGSMVAKQLMKTPFALCTSGATVFAPNVELTDFSASYRSTFKPDKTGEVTLQLYVNGVVSLLVDGKEVKTARTGHGARKINHTMKVQKGKQYDIQLDFAHHNGDAQLNFDLGYREVIDIQRSLARVADVDVVVFVGGISPSLEGEEMGVDFPGFKRGDRIDIELPTVQREFLAALSKVGKKVVFVNCSGSPIGLAPETERCEAILQAWYPGQAGGRAVADVLFGAYNPSGRLPVTFYRDTTQLPDFENYDMTGRTYRYLKEKPLFPFGHGLSYSRFDYGTPMVDRETFVVGDSVCLTVPIANSSTIDGDEIVQVYIKRVDDQDEGPIKSLRAVQRVHIPAGEKHEAKIWLSSKQFEFWNESNQLVDVFSGKFRVFVGGSSTAEDLRELTLQIL</sequence>
<dbReference type="PANTHER" id="PTHR42721:SF3">
    <property type="entry name" value="BETA-D-XYLOSIDASE 5-RELATED"/>
    <property type="match status" value="1"/>
</dbReference>
<dbReference type="InterPro" id="IPR036881">
    <property type="entry name" value="Glyco_hydro_3_C_sf"/>
</dbReference>
<feature type="domain" description="PA14" evidence="4">
    <location>
        <begin position="457"/>
        <end position="599"/>
    </location>
</feature>
<dbReference type="InterPro" id="IPR013783">
    <property type="entry name" value="Ig-like_fold"/>
</dbReference>
<dbReference type="InterPro" id="IPR037524">
    <property type="entry name" value="PA14/GLEYA"/>
</dbReference>
<gene>
    <name evidence="5" type="ORF">C4F40_03540</name>
</gene>
<organism evidence="5 6">
    <name type="scientific">Sphingobacterium pedocola</name>
    <dbReference type="NCBI Taxonomy" id="2082722"/>
    <lineage>
        <taxon>Bacteria</taxon>
        <taxon>Pseudomonadati</taxon>
        <taxon>Bacteroidota</taxon>
        <taxon>Sphingobacteriia</taxon>
        <taxon>Sphingobacteriales</taxon>
        <taxon>Sphingobacteriaceae</taxon>
        <taxon>Sphingobacterium</taxon>
    </lineage>
</organism>
<evidence type="ECO:0000313" key="5">
    <source>
        <dbReference type="EMBL" id="MBE8719800.1"/>
    </source>
</evidence>
<dbReference type="SUPFAM" id="SSF52279">
    <property type="entry name" value="Beta-D-glucan exohydrolase, C-terminal domain"/>
    <property type="match status" value="1"/>
</dbReference>
<dbReference type="InterPro" id="IPR054850">
    <property type="entry name" value="Xylosidase_Xyl3A"/>
</dbReference>
<dbReference type="Gene3D" id="3.20.20.300">
    <property type="entry name" value="Glycoside hydrolase, family 3, N-terminal domain"/>
    <property type="match status" value="1"/>
</dbReference>
<dbReference type="InterPro" id="IPR036962">
    <property type="entry name" value="Glyco_hydro_3_N_sf"/>
</dbReference>
<keyword evidence="2" id="KW-0732">Signal</keyword>